<organism evidence="1 2">
    <name type="scientific">Rhodopirellula maiorica SM1</name>
    <dbReference type="NCBI Taxonomy" id="1265738"/>
    <lineage>
        <taxon>Bacteria</taxon>
        <taxon>Pseudomonadati</taxon>
        <taxon>Planctomycetota</taxon>
        <taxon>Planctomycetia</taxon>
        <taxon>Pirellulales</taxon>
        <taxon>Pirellulaceae</taxon>
        <taxon>Novipirellula</taxon>
    </lineage>
</organism>
<proteinExistence type="predicted"/>
<reference evidence="1 2" key="1">
    <citation type="journal article" date="2013" name="Mar. Genomics">
        <title>Expression of sulfatases in Rhodopirellula baltica and the diversity of sulfatases in the genus Rhodopirellula.</title>
        <authorList>
            <person name="Wegner C.E."/>
            <person name="Richter-Heitmann T."/>
            <person name="Klindworth A."/>
            <person name="Klockow C."/>
            <person name="Richter M."/>
            <person name="Achstetter T."/>
            <person name="Glockner F.O."/>
            <person name="Harder J."/>
        </authorList>
    </citation>
    <scope>NUCLEOTIDE SEQUENCE [LARGE SCALE GENOMIC DNA]</scope>
    <source>
        <strain evidence="1 2">SM1</strain>
    </source>
</reference>
<dbReference type="PATRIC" id="fig|1265738.3.peg.1987"/>
<gene>
    <name evidence="1" type="ORF">RMSM_01987</name>
</gene>
<sequence length="77" mass="8680">MLLAKLILRFVSVLRRGSVRDLRCGSGDGSNLHMSLTRNDFSLMTVSLRQNRTPMTLIRLCGCLMILLNVWNAEMIG</sequence>
<dbReference type="AlphaFoldDB" id="M5RP47"/>
<keyword evidence="2" id="KW-1185">Reference proteome</keyword>
<evidence type="ECO:0000313" key="2">
    <source>
        <dbReference type="Proteomes" id="UP000011991"/>
    </source>
</evidence>
<evidence type="ECO:0000313" key="1">
    <source>
        <dbReference type="EMBL" id="EMI21070.1"/>
    </source>
</evidence>
<accession>M5RP47</accession>
<dbReference type="Proteomes" id="UP000011991">
    <property type="component" value="Unassembled WGS sequence"/>
</dbReference>
<name>M5RP47_9BACT</name>
<comment type="caution">
    <text evidence="1">The sequence shown here is derived from an EMBL/GenBank/DDBJ whole genome shotgun (WGS) entry which is preliminary data.</text>
</comment>
<protein>
    <submittedName>
        <fullName evidence="1">Uncharacterized protein</fullName>
    </submittedName>
</protein>
<dbReference type="EMBL" id="ANOG01000281">
    <property type="protein sequence ID" value="EMI21070.1"/>
    <property type="molecule type" value="Genomic_DNA"/>
</dbReference>